<dbReference type="SUPFAM" id="SSF46894">
    <property type="entry name" value="C-terminal effector domain of the bipartite response regulators"/>
    <property type="match status" value="1"/>
</dbReference>
<reference evidence="2" key="1">
    <citation type="submission" date="2023-02" db="EMBL/GenBank/DDBJ databases">
        <title>Kitasatospora phosalacinea NBRC 14627.</title>
        <authorList>
            <person name="Ichikawa N."/>
            <person name="Sato H."/>
            <person name="Tonouchi N."/>
        </authorList>
    </citation>
    <scope>NUCLEOTIDE SEQUENCE</scope>
    <source>
        <strain evidence="2">NBRC 14627</strain>
    </source>
</reference>
<feature type="domain" description="HTH luxR-type" evidence="1">
    <location>
        <begin position="303"/>
        <end position="351"/>
    </location>
</feature>
<dbReference type="InterPro" id="IPR036388">
    <property type="entry name" value="WH-like_DNA-bd_sf"/>
</dbReference>
<dbReference type="GO" id="GO:0006355">
    <property type="term" value="P:regulation of DNA-templated transcription"/>
    <property type="evidence" value="ECO:0007669"/>
    <property type="project" value="InterPro"/>
</dbReference>
<dbReference type="Proteomes" id="UP001165041">
    <property type="component" value="Unassembled WGS sequence"/>
</dbReference>
<dbReference type="AlphaFoldDB" id="A0A9W6Q5F2"/>
<protein>
    <submittedName>
        <fullName evidence="2">LuxR family transcriptional regulator</fullName>
    </submittedName>
</protein>
<dbReference type="InterPro" id="IPR000792">
    <property type="entry name" value="Tscrpt_reg_LuxR_C"/>
</dbReference>
<dbReference type="InterPro" id="IPR051797">
    <property type="entry name" value="TrmB-like"/>
</dbReference>
<evidence type="ECO:0000313" key="3">
    <source>
        <dbReference type="Proteomes" id="UP001165041"/>
    </source>
</evidence>
<name>A0A9W6Q5F2_9ACTN</name>
<dbReference type="RefSeq" id="WP_285734034.1">
    <property type="nucleotide sequence ID" value="NZ_BSSA01000002.1"/>
</dbReference>
<comment type="caution">
    <text evidence="2">The sequence shown here is derived from an EMBL/GenBank/DDBJ whole genome shotgun (WGS) entry which is preliminary data.</text>
</comment>
<dbReference type="Pfam" id="PF00196">
    <property type="entry name" value="GerE"/>
    <property type="match status" value="1"/>
</dbReference>
<sequence>MADPTPTTVPAPAPAATVPAATAVPAAAATAVPAAVERGPIDEGARRLYLDVLEAGGRIAADAVAALAPAPGLSQTFAELLRTGLLVHDGMDGSYLAVNPRFVAETLSTEMNSEAARLLNRAERLTADLDPLIAAYDSVPRAVEPTTADVQVAGREHIRQRIAQLGSTCREEALTAQPGQPAPATLELSLSQELPVLRRGCRIRTLYQPVALTVPAVIRYAATVTRAGGEVRLLDEPFQRVLVFDRTTAVVPVAADLSRAAVISDPATVAMIVANFDRDWDRAERVCWNSLLDSAPAQAAADQIARLLAQGLTQKAIATRLGLSERTVAGHISRLRDRYGADTLFQLGWLMRRGEHDA</sequence>
<gene>
    <name evidence="2" type="ORF">Kpho02_10520</name>
</gene>
<dbReference type="InterPro" id="IPR016032">
    <property type="entry name" value="Sig_transdc_resp-reg_C-effctor"/>
</dbReference>
<dbReference type="PANTHER" id="PTHR34293">
    <property type="entry name" value="HTH-TYPE TRANSCRIPTIONAL REGULATOR TRMBL2"/>
    <property type="match status" value="1"/>
</dbReference>
<accession>A0A9W6Q5F2</accession>
<proteinExistence type="predicted"/>
<evidence type="ECO:0000313" key="2">
    <source>
        <dbReference type="EMBL" id="GLW68753.1"/>
    </source>
</evidence>
<organism evidence="2 3">
    <name type="scientific">Kitasatospora phosalacinea</name>
    <dbReference type="NCBI Taxonomy" id="2065"/>
    <lineage>
        <taxon>Bacteria</taxon>
        <taxon>Bacillati</taxon>
        <taxon>Actinomycetota</taxon>
        <taxon>Actinomycetes</taxon>
        <taxon>Kitasatosporales</taxon>
        <taxon>Streptomycetaceae</taxon>
        <taxon>Kitasatospora</taxon>
    </lineage>
</organism>
<dbReference type="PANTHER" id="PTHR34293:SF1">
    <property type="entry name" value="HTH-TYPE TRANSCRIPTIONAL REGULATOR TRMBL2"/>
    <property type="match status" value="1"/>
</dbReference>
<dbReference type="EMBL" id="BSSA01000002">
    <property type="protein sequence ID" value="GLW68753.1"/>
    <property type="molecule type" value="Genomic_DNA"/>
</dbReference>
<dbReference type="GO" id="GO:0003677">
    <property type="term" value="F:DNA binding"/>
    <property type="evidence" value="ECO:0007669"/>
    <property type="project" value="InterPro"/>
</dbReference>
<evidence type="ECO:0000259" key="1">
    <source>
        <dbReference type="SMART" id="SM00421"/>
    </source>
</evidence>
<dbReference type="CDD" id="cd06170">
    <property type="entry name" value="LuxR_C_like"/>
    <property type="match status" value="1"/>
</dbReference>
<dbReference type="SMART" id="SM00421">
    <property type="entry name" value="HTH_LUXR"/>
    <property type="match status" value="1"/>
</dbReference>
<dbReference type="Gene3D" id="1.10.10.10">
    <property type="entry name" value="Winged helix-like DNA-binding domain superfamily/Winged helix DNA-binding domain"/>
    <property type="match status" value="1"/>
</dbReference>